<dbReference type="STRING" id="86105.NF27_CG00780"/>
<reference evidence="10 11" key="1">
    <citation type="submission" date="2014-11" db="EMBL/GenBank/DDBJ databases">
        <title>A Rickettsiales Symbiont of Amoebae With Ancient Features.</title>
        <authorList>
            <person name="Schulz F."/>
            <person name="Martijn J."/>
            <person name="Wascher F."/>
            <person name="Kostanjsek R."/>
            <person name="Ettema T.J."/>
            <person name="Horn M."/>
        </authorList>
    </citation>
    <scope>NUCLEOTIDE SEQUENCE [LARGE SCALE GENOMIC DNA]</scope>
    <source>
        <strain evidence="10 11">UWC36</strain>
    </source>
</reference>
<dbReference type="PANTHER" id="PTHR43528:SF7">
    <property type="entry name" value="MFS TRANSPORTER"/>
    <property type="match status" value="1"/>
</dbReference>
<dbReference type="OrthoDB" id="9783227at2"/>
<dbReference type="InterPro" id="IPR020846">
    <property type="entry name" value="MFS_dom"/>
</dbReference>
<evidence type="ECO:0000256" key="4">
    <source>
        <dbReference type="ARBA" id="ARBA00022692"/>
    </source>
</evidence>
<keyword evidence="3" id="KW-1003">Cell membrane</keyword>
<evidence type="ECO:0000256" key="1">
    <source>
        <dbReference type="ARBA" id="ARBA00004429"/>
    </source>
</evidence>
<dbReference type="GO" id="GO:0005886">
    <property type="term" value="C:plasma membrane"/>
    <property type="evidence" value="ECO:0007669"/>
    <property type="project" value="UniProtKB-SubCell"/>
</dbReference>
<feature type="transmembrane region" description="Helical" evidence="8">
    <location>
        <begin position="386"/>
        <end position="406"/>
    </location>
</feature>
<dbReference type="AlphaFoldDB" id="A0A0C1QPE7"/>
<feature type="transmembrane region" description="Helical" evidence="8">
    <location>
        <begin position="143"/>
        <end position="170"/>
    </location>
</feature>
<keyword evidence="4 8" id="KW-0812">Transmembrane</keyword>
<dbReference type="PANTHER" id="PTHR43528">
    <property type="entry name" value="ALPHA-KETOGLUTARATE PERMEASE"/>
    <property type="match status" value="1"/>
</dbReference>
<dbReference type="Gene3D" id="1.20.1250.20">
    <property type="entry name" value="MFS general substrate transporter like domains"/>
    <property type="match status" value="2"/>
</dbReference>
<dbReference type="InterPro" id="IPR011701">
    <property type="entry name" value="MFS"/>
</dbReference>
<feature type="transmembrane region" description="Helical" evidence="8">
    <location>
        <begin position="42"/>
        <end position="66"/>
    </location>
</feature>
<evidence type="ECO:0000256" key="2">
    <source>
        <dbReference type="ARBA" id="ARBA00022448"/>
    </source>
</evidence>
<feature type="transmembrane region" description="Helical" evidence="8">
    <location>
        <begin position="229"/>
        <end position="253"/>
    </location>
</feature>
<dbReference type="Pfam" id="PF07690">
    <property type="entry name" value="MFS_1"/>
    <property type="match status" value="1"/>
</dbReference>
<comment type="subcellular location">
    <subcellularLocation>
        <location evidence="1">Cell inner membrane</location>
        <topology evidence="1">Multi-pass membrane protein</topology>
    </subcellularLocation>
</comment>
<dbReference type="PATRIC" id="fig|86105.3.peg.313"/>
<dbReference type="InterPro" id="IPR036259">
    <property type="entry name" value="MFS_trans_sf"/>
</dbReference>
<gene>
    <name evidence="10" type="ORF">NF27_CG00780</name>
</gene>
<evidence type="ECO:0000313" key="10">
    <source>
        <dbReference type="EMBL" id="KIE05898.1"/>
    </source>
</evidence>
<evidence type="ECO:0000256" key="6">
    <source>
        <dbReference type="ARBA" id="ARBA00022989"/>
    </source>
</evidence>
<evidence type="ECO:0000256" key="5">
    <source>
        <dbReference type="ARBA" id="ARBA00022847"/>
    </source>
</evidence>
<feature type="transmembrane region" description="Helical" evidence="8">
    <location>
        <begin position="102"/>
        <end position="122"/>
    </location>
</feature>
<dbReference type="GO" id="GO:0015293">
    <property type="term" value="F:symporter activity"/>
    <property type="evidence" value="ECO:0007669"/>
    <property type="project" value="UniProtKB-KW"/>
</dbReference>
<sequence>MRAFNIVAAATIGHILEFYDFTIYAVFSVKIGELFFPNSSPLIQILSSLGIFAVGFLMRPLGGLIFGHIGDKLGRRTALTVSVVIMAVATFLIGLMPDYQTIGILAPILLILCRLVQGICVGGEGAGASIFIMEHLNKIKPGLIGGIVNAALTLGILLAIVTGIVLNNIFGVESSAWRYAFILGGVLGIAGLYIRLKVEETPAFEKIISENKVVELPIKAALNTNLKNVIFTIALGAITSTAAYSVMTFLNIFLHKIVGYDTNTALYYSAFANLSLVVLLPLMGVFSDRFGYGKTMAYSCVLMMLFSIPIYQMIASGIMITTLLGILALSTLVAMNYAPLYPVMINLFPPEQRYSGIAFSLNIGIAIFGGTSTMVCLYLVEKTQIIYAGAFFLDGVCALFLTTLYLTKKDKFKKYFFLRRLKELEFSINTENQQSSL</sequence>
<protein>
    <submittedName>
        <fullName evidence="10">Proline/betaine transporter</fullName>
    </submittedName>
</protein>
<evidence type="ECO:0000256" key="3">
    <source>
        <dbReference type="ARBA" id="ARBA00022475"/>
    </source>
</evidence>
<keyword evidence="5" id="KW-0769">Symport</keyword>
<keyword evidence="2" id="KW-0813">Transport</keyword>
<dbReference type="SUPFAM" id="SSF103473">
    <property type="entry name" value="MFS general substrate transporter"/>
    <property type="match status" value="1"/>
</dbReference>
<evidence type="ECO:0000256" key="7">
    <source>
        <dbReference type="ARBA" id="ARBA00023136"/>
    </source>
</evidence>
<dbReference type="InterPro" id="IPR051084">
    <property type="entry name" value="H+-coupled_symporters"/>
</dbReference>
<feature type="transmembrane region" description="Helical" evidence="8">
    <location>
        <begin position="295"/>
        <end position="312"/>
    </location>
</feature>
<evidence type="ECO:0000256" key="8">
    <source>
        <dbReference type="SAM" id="Phobius"/>
    </source>
</evidence>
<feature type="domain" description="Major facilitator superfamily (MFS) profile" evidence="9">
    <location>
        <begin position="6"/>
        <end position="413"/>
    </location>
</feature>
<feature type="transmembrane region" description="Helical" evidence="8">
    <location>
        <begin position="78"/>
        <end position="96"/>
    </location>
</feature>
<organism evidence="10 11">
    <name type="scientific">Candidatus Jidaibacter acanthamoebae</name>
    <dbReference type="NCBI Taxonomy" id="86105"/>
    <lineage>
        <taxon>Bacteria</taxon>
        <taxon>Pseudomonadati</taxon>
        <taxon>Pseudomonadota</taxon>
        <taxon>Alphaproteobacteria</taxon>
        <taxon>Rickettsiales</taxon>
        <taxon>Candidatus Midichloriaceae</taxon>
        <taxon>Candidatus Jidaibacter</taxon>
    </lineage>
</organism>
<dbReference type="EMBL" id="JSWE01000058">
    <property type="protein sequence ID" value="KIE05898.1"/>
    <property type="molecule type" value="Genomic_DNA"/>
</dbReference>
<accession>A0A0C1QPE7</accession>
<dbReference type="RefSeq" id="WP_053332481.1">
    <property type="nucleotide sequence ID" value="NZ_JSWE01000058.1"/>
</dbReference>
<dbReference type="Proteomes" id="UP000031258">
    <property type="component" value="Unassembled WGS sequence"/>
</dbReference>
<feature type="transmembrane region" description="Helical" evidence="8">
    <location>
        <begin position="176"/>
        <end position="196"/>
    </location>
</feature>
<name>A0A0C1QPE7_9RICK</name>
<comment type="caution">
    <text evidence="10">The sequence shown here is derived from an EMBL/GenBank/DDBJ whole genome shotgun (WGS) entry which is preliminary data.</text>
</comment>
<proteinExistence type="predicted"/>
<evidence type="ECO:0000259" key="9">
    <source>
        <dbReference type="PROSITE" id="PS50850"/>
    </source>
</evidence>
<keyword evidence="6 8" id="KW-1133">Transmembrane helix</keyword>
<dbReference type="PROSITE" id="PS50850">
    <property type="entry name" value="MFS"/>
    <property type="match status" value="1"/>
</dbReference>
<feature type="transmembrane region" description="Helical" evidence="8">
    <location>
        <begin position="318"/>
        <end position="338"/>
    </location>
</feature>
<keyword evidence="7 8" id="KW-0472">Membrane</keyword>
<evidence type="ECO:0000313" key="11">
    <source>
        <dbReference type="Proteomes" id="UP000031258"/>
    </source>
</evidence>
<feature type="transmembrane region" description="Helical" evidence="8">
    <location>
        <begin position="265"/>
        <end position="283"/>
    </location>
</feature>
<keyword evidence="11" id="KW-1185">Reference proteome</keyword>
<feature type="transmembrane region" description="Helical" evidence="8">
    <location>
        <begin position="359"/>
        <end position="380"/>
    </location>
</feature>